<dbReference type="Gene3D" id="3.10.20.310">
    <property type="entry name" value="membrane protein fhac"/>
    <property type="match status" value="1"/>
</dbReference>
<gene>
    <name evidence="9 11" type="primary">ftsQ</name>
    <name evidence="11" type="ORF">MBUL_00564</name>
</gene>
<evidence type="ECO:0000256" key="1">
    <source>
        <dbReference type="ARBA" id="ARBA00004370"/>
    </source>
</evidence>
<comment type="similarity">
    <text evidence="9">Belongs to the FtsQ/DivIB family. FtsQ subfamily.</text>
</comment>
<dbReference type="InterPro" id="IPR013685">
    <property type="entry name" value="POTRA_FtsQ_type"/>
</dbReference>
<evidence type="ECO:0000256" key="5">
    <source>
        <dbReference type="ARBA" id="ARBA00022692"/>
    </source>
</evidence>
<dbReference type="InterPro" id="IPR005548">
    <property type="entry name" value="Cell_div_FtsQ/DivIB_C"/>
</dbReference>
<keyword evidence="2 9" id="KW-1003">Cell membrane</keyword>
<dbReference type="Pfam" id="PF03799">
    <property type="entry name" value="FtsQ_DivIB_C"/>
    <property type="match status" value="1"/>
</dbReference>
<organism evidence="11">
    <name type="scientific">Methylobacterium bullatum</name>
    <dbReference type="NCBI Taxonomy" id="570505"/>
    <lineage>
        <taxon>Bacteria</taxon>
        <taxon>Pseudomonadati</taxon>
        <taxon>Pseudomonadota</taxon>
        <taxon>Alphaproteobacteria</taxon>
        <taxon>Hyphomicrobiales</taxon>
        <taxon>Methylobacteriaceae</taxon>
        <taxon>Methylobacterium</taxon>
    </lineage>
</organism>
<protein>
    <recommendedName>
        <fullName evidence="9">Cell division protein FtsQ</fullName>
    </recommendedName>
</protein>
<keyword evidence="3 9" id="KW-0997">Cell inner membrane</keyword>
<keyword evidence="5 9" id="KW-0812">Transmembrane</keyword>
<evidence type="ECO:0000256" key="3">
    <source>
        <dbReference type="ARBA" id="ARBA00022519"/>
    </source>
</evidence>
<name>A0A679IJS0_9HYPH</name>
<dbReference type="EMBL" id="LR743504">
    <property type="protein sequence ID" value="CAA2100226.1"/>
    <property type="molecule type" value="Genomic_DNA"/>
</dbReference>
<evidence type="ECO:0000313" key="11">
    <source>
        <dbReference type="EMBL" id="CAA2100226.1"/>
    </source>
</evidence>
<keyword evidence="4 9" id="KW-0132">Cell division</keyword>
<dbReference type="GO" id="GO:0005886">
    <property type="term" value="C:plasma membrane"/>
    <property type="evidence" value="ECO:0007669"/>
    <property type="project" value="UniProtKB-SubCell"/>
</dbReference>
<dbReference type="Gene3D" id="3.40.50.11690">
    <property type="entry name" value="Cell division protein FtsQ/DivIB"/>
    <property type="match status" value="1"/>
</dbReference>
<dbReference type="GO" id="GO:0032153">
    <property type="term" value="C:cell division site"/>
    <property type="evidence" value="ECO:0007669"/>
    <property type="project" value="UniProtKB-UniRule"/>
</dbReference>
<keyword evidence="7 9" id="KW-0472">Membrane</keyword>
<proteinExistence type="inferred from homology"/>
<feature type="domain" description="POTRA" evidence="10">
    <location>
        <begin position="108"/>
        <end position="176"/>
    </location>
</feature>
<evidence type="ECO:0000256" key="4">
    <source>
        <dbReference type="ARBA" id="ARBA00022618"/>
    </source>
</evidence>
<comment type="subcellular location">
    <subcellularLocation>
        <location evidence="9">Cell inner membrane</location>
        <topology evidence="9">Single-pass type II membrane protein</topology>
    </subcellularLocation>
    <subcellularLocation>
        <location evidence="1">Membrane</location>
    </subcellularLocation>
    <text evidence="9">Localizes to the division septum.</text>
</comment>
<evidence type="ECO:0000256" key="9">
    <source>
        <dbReference type="HAMAP-Rule" id="MF_00911"/>
    </source>
</evidence>
<dbReference type="GO" id="GO:0043093">
    <property type="term" value="P:FtsZ-dependent cytokinesis"/>
    <property type="evidence" value="ECO:0007669"/>
    <property type="project" value="UniProtKB-UniRule"/>
</dbReference>
<dbReference type="PANTHER" id="PTHR35851:SF1">
    <property type="entry name" value="CELL DIVISION PROTEIN FTSQ"/>
    <property type="match status" value="1"/>
</dbReference>
<reference evidence="11" key="1">
    <citation type="submission" date="2019-12" db="EMBL/GenBank/DDBJ databases">
        <authorList>
            <person name="Cremers G."/>
        </authorList>
    </citation>
    <scope>NUCLEOTIDE SEQUENCE</scope>
    <source>
        <strain evidence="11">Mbul1</strain>
    </source>
</reference>
<keyword evidence="8 9" id="KW-0131">Cell cycle</keyword>
<dbReference type="AlphaFoldDB" id="A0A679IJS0"/>
<evidence type="ECO:0000256" key="8">
    <source>
        <dbReference type="ARBA" id="ARBA00023306"/>
    </source>
</evidence>
<evidence type="ECO:0000256" key="6">
    <source>
        <dbReference type="ARBA" id="ARBA00022989"/>
    </source>
</evidence>
<dbReference type="InterPro" id="IPR034746">
    <property type="entry name" value="POTRA"/>
</dbReference>
<dbReference type="HAMAP" id="MF_00911">
    <property type="entry name" value="FtsQ_subfam"/>
    <property type="match status" value="1"/>
</dbReference>
<dbReference type="GO" id="GO:0090529">
    <property type="term" value="P:cell septum assembly"/>
    <property type="evidence" value="ECO:0007669"/>
    <property type="project" value="InterPro"/>
</dbReference>
<dbReference type="PROSITE" id="PS51779">
    <property type="entry name" value="POTRA"/>
    <property type="match status" value="1"/>
</dbReference>
<evidence type="ECO:0000256" key="2">
    <source>
        <dbReference type="ARBA" id="ARBA00022475"/>
    </source>
</evidence>
<evidence type="ECO:0000259" key="10">
    <source>
        <dbReference type="PROSITE" id="PS51779"/>
    </source>
</evidence>
<keyword evidence="6 9" id="KW-1133">Transmembrane helix</keyword>
<dbReference type="InterPro" id="IPR045335">
    <property type="entry name" value="FtsQ_C_sf"/>
</dbReference>
<dbReference type="InterPro" id="IPR026579">
    <property type="entry name" value="FtsQ"/>
</dbReference>
<accession>A0A679IJS0</accession>
<evidence type="ECO:0000256" key="7">
    <source>
        <dbReference type="ARBA" id="ARBA00023136"/>
    </source>
</evidence>
<dbReference type="PANTHER" id="PTHR35851">
    <property type="entry name" value="CELL DIVISION PROTEIN FTSQ"/>
    <property type="match status" value="1"/>
</dbReference>
<sequence>MDGGGRYSGSLNAAGQAGVDGPPAPGSGSLVAGLAARLPRLVRPMLRSRRSRPGQPIERRIPRHAGTLTLAVTFAALSVTGFVASGRYDRFVLENGHVSDVLARLAGFGVERVTISGISRLYEREVLQAAGIDGHSSVVFLDVAEARQRLLDVPLISSVSVRKVYPNEIVINQVEREPAALWQRNGEISVIAADGTVIDEMRDDRYAALPLVVGEEANERLKDYLALIEAAGELGERVKAGTYVSGRRWTLKLDGVDIRLPETGAAEALARLVKLERDSRILEKDIIAVDLRLPDRVVVRLTEEAAATRAESQKKKPKGKGTET</sequence>
<comment type="function">
    <text evidence="9">Essential cell division protein.</text>
</comment>
<dbReference type="Pfam" id="PF08478">
    <property type="entry name" value="POTRA_1"/>
    <property type="match status" value="1"/>
</dbReference>